<keyword evidence="3" id="KW-1185">Reference proteome</keyword>
<proteinExistence type="predicted"/>
<accession>A0AAV9PZL8</accession>
<feature type="compositionally biased region" description="Basic and acidic residues" evidence="1">
    <location>
        <begin position="250"/>
        <end position="270"/>
    </location>
</feature>
<feature type="compositionally biased region" description="Basic residues" evidence="1">
    <location>
        <begin position="235"/>
        <end position="249"/>
    </location>
</feature>
<sequence>MGASADTWLQTTKLKPCFVEILRTCVKPTTLVVRVEHVFAVPHPRSHRNTAVEDQLLENDLKEQDAHASHSSEETAHRDIVPDCLRLAVSDGQLQIQAVLARHLHRKELLELQKGDLIEVRDFQVRSAPRLSGQGRVVFLAVDACEWIGRDAVNEIEPQFEEGFVREEIDEDTEQDIEGGFVREGTEDDTVDMDPATRNPLTRGESALGFTEASIDMQAPGKRHYDSSSGENSRPNKRHLQQPARAKRKSTQDGRRSQIYEDDSDSHSTDEDSFDTVFVSQSQVEKRREVLKHISQNTRQPRIPAFSKPDYYSEVESDGGSTSGPPLSWTWPADESNVSCDHTNVDEINVPSSVRPSLKVDGKPTTGTTSQFASVGAPVHTLSSLLDASSTLPRRSYTCTILAVVSWVSPSIIHKPNTPFPPKRHIKIHDQTISHRQAGVTVAVFVDAKNFLPKIGTVALLRGVVMHRFADDVILNKYANTPNTPTDLKGRGSDGDLAQLLFPEQDWFITDPEILVEMGFDVSSVTTWWEERERSRRKEKFWKTVAKFKGRVIIGNVPT</sequence>
<feature type="region of interest" description="Disordered" evidence="1">
    <location>
        <begin position="292"/>
        <end position="327"/>
    </location>
</feature>
<protein>
    <recommendedName>
        <fullName evidence="4">Telomeric single stranded DNA binding POT1/Cdc13 domain-containing protein</fullName>
    </recommendedName>
</protein>
<reference evidence="2 3" key="1">
    <citation type="submission" date="2023-06" db="EMBL/GenBank/DDBJ databases">
        <title>Black Yeasts Isolated from many extreme environments.</title>
        <authorList>
            <person name="Coleine C."/>
            <person name="Stajich J.E."/>
            <person name="Selbmann L."/>
        </authorList>
    </citation>
    <scope>NUCLEOTIDE SEQUENCE [LARGE SCALE GENOMIC DNA]</scope>
    <source>
        <strain evidence="2 3">CCFEE 5887</strain>
    </source>
</reference>
<organism evidence="2 3">
    <name type="scientific">Vermiconidia calcicola</name>
    <dbReference type="NCBI Taxonomy" id="1690605"/>
    <lineage>
        <taxon>Eukaryota</taxon>
        <taxon>Fungi</taxon>
        <taxon>Dikarya</taxon>
        <taxon>Ascomycota</taxon>
        <taxon>Pezizomycotina</taxon>
        <taxon>Dothideomycetes</taxon>
        <taxon>Dothideomycetidae</taxon>
        <taxon>Mycosphaerellales</taxon>
        <taxon>Extremaceae</taxon>
        <taxon>Vermiconidia</taxon>
    </lineage>
</organism>
<name>A0AAV9PZL8_9PEZI</name>
<gene>
    <name evidence="2" type="ORF">LTR25_009304</name>
</gene>
<dbReference type="AlphaFoldDB" id="A0AAV9PZL8"/>
<evidence type="ECO:0000313" key="2">
    <source>
        <dbReference type="EMBL" id="KAK5530059.1"/>
    </source>
</evidence>
<comment type="caution">
    <text evidence="2">The sequence shown here is derived from an EMBL/GenBank/DDBJ whole genome shotgun (WGS) entry which is preliminary data.</text>
</comment>
<feature type="region of interest" description="Disordered" evidence="1">
    <location>
        <begin position="174"/>
        <end position="276"/>
    </location>
</feature>
<evidence type="ECO:0008006" key="4">
    <source>
        <dbReference type="Google" id="ProtNLM"/>
    </source>
</evidence>
<evidence type="ECO:0000313" key="3">
    <source>
        <dbReference type="Proteomes" id="UP001345827"/>
    </source>
</evidence>
<evidence type="ECO:0000256" key="1">
    <source>
        <dbReference type="SAM" id="MobiDB-lite"/>
    </source>
</evidence>
<dbReference type="Proteomes" id="UP001345827">
    <property type="component" value="Unassembled WGS sequence"/>
</dbReference>
<dbReference type="EMBL" id="JAXLQG010000020">
    <property type="protein sequence ID" value="KAK5530059.1"/>
    <property type="molecule type" value="Genomic_DNA"/>
</dbReference>